<dbReference type="InterPro" id="IPR017850">
    <property type="entry name" value="Alkaline_phosphatase_core_sf"/>
</dbReference>
<protein>
    <submittedName>
        <fullName evidence="5">Sulfatase-like protein</fullName>
    </submittedName>
</protein>
<dbReference type="InterPro" id="IPR024607">
    <property type="entry name" value="Sulfatase_CS"/>
</dbReference>
<dbReference type="PANTHER" id="PTHR45953:SF1">
    <property type="entry name" value="IDURONATE 2-SULFATASE"/>
    <property type="match status" value="1"/>
</dbReference>
<dbReference type="SUPFAM" id="SSF53649">
    <property type="entry name" value="Alkaline phosphatase-like"/>
    <property type="match status" value="1"/>
</dbReference>
<accession>A0A362X3M8</accession>
<dbReference type="Pfam" id="PF00884">
    <property type="entry name" value="Sulfatase"/>
    <property type="match status" value="1"/>
</dbReference>
<evidence type="ECO:0000256" key="1">
    <source>
        <dbReference type="ARBA" id="ARBA00008779"/>
    </source>
</evidence>
<dbReference type="GO" id="GO:0008484">
    <property type="term" value="F:sulfuric ester hydrolase activity"/>
    <property type="evidence" value="ECO:0007669"/>
    <property type="project" value="TreeGrafter"/>
</dbReference>
<sequence length="225" mass="25162">MSVSKILLFCSVILCSCNNRQKKPDTALGEKPLNVLMIAVDDLNGYLGYLGDPNAITPHMDTLAANGTFFTNAHCQAPLCGPSRASIMSGLRPSTTGIYGMIKDDLIRIDNERTQSITFLPEYFKNKGYETIGVGKLFHTFAPKGIFKGPGRFVGEKPNNDFGPAPKHRMNWPGYRPDDNKKIARTNTDWGAFPDQDSLVSDYKAAYWVKEQLEAYNSKKPFLWR</sequence>
<dbReference type="AlphaFoldDB" id="A0A362X3M8"/>
<organism evidence="5 6">
    <name type="scientific">Jejuia pallidilutea</name>
    <dbReference type="NCBI Taxonomy" id="504487"/>
    <lineage>
        <taxon>Bacteria</taxon>
        <taxon>Pseudomonadati</taxon>
        <taxon>Bacteroidota</taxon>
        <taxon>Flavobacteriia</taxon>
        <taxon>Flavobacteriales</taxon>
        <taxon>Flavobacteriaceae</taxon>
        <taxon>Jejuia</taxon>
    </lineage>
</organism>
<dbReference type="Proteomes" id="UP000251545">
    <property type="component" value="Unassembled WGS sequence"/>
</dbReference>
<proteinExistence type="inferred from homology"/>
<dbReference type="GO" id="GO:0005737">
    <property type="term" value="C:cytoplasm"/>
    <property type="evidence" value="ECO:0007669"/>
    <property type="project" value="TreeGrafter"/>
</dbReference>
<dbReference type="PROSITE" id="PS51257">
    <property type="entry name" value="PROKAR_LIPOPROTEIN"/>
    <property type="match status" value="1"/>
</dbReference>
<dbReference type="PANTHER" id="PTHR45953">
    <property type="entry name" value="IDURONATE 2-SULFATASE"/>
    <property type="match status" value="1"/>
</dbReference>
<keyword evidence="2" id="KW-0479">Metal-binding</keyword>
<gene>
    <name evidence="5" type="ORF">CLV33_101422</name>
</gene>
<reference evidence="5 6" key="1">
    <citation type="submission" date="2018-02" db="EMBL/GenBank/DDBJ databases">
        <title>Genomic Encyclopedia of Archaeal and Bacterial Type Strains, Phase II (KMG-II): from individual species to whole genera.</title>
        <authorList>
            <person name="Goeker M."/>
        </authorList>
    </citation>
    <scope>NUCLEOTIDE SEQUENCE [LARGE SCALE GENOMIC DNA]</scope>
    <source>
        <strain evidence="5 6">DSM 21165</strain>
    </source>
</reference>
<dbReference type="GO" id="GO:0046872">
    <property type="term" value="F:metal ion binding"/>
    <property type="evidence" value="ECO:0007669"/>
    <property type="project" value="UniProtKB-KW"/>
</dbReference>
<dbReference type="EMBL" id="PVEO01000001">
    <property type="protein sequence ID" value="PQV51498.1"/>
    <property type="molecule type" value="Genomic_DNA"/>
</dbReference>
<keyword evidence="3" id="KW-0378">Hydrolase</keyword>
<dbReference type="PROSITE" id="PS00149">
    <property type="entry name" value="SULFATASE_2"/>
    <property type="match status" value="1"/>
</dbReference>
<comment type="similarity">
    <text evidence="1">Belongs to the sulfatase family.</text>
</comment>
<feature type="domain" description="Sulfatase N-terminal" evidence="4">
    <location>
        <begin position="34"/>
        <end position="181"/>
    </location>
</feature>
<dbReference type="InterPro" id="IPR000917">
    <property type="entry name" value="Sulfatase_N"/>
</dbReference>
<evidence type="ECO:0000313" key="5">
    <source>
        <dbReference type="EMBL" id="PQV51498.1"/>
    </source>
</evidence>
<evidence type="ECO:0000259" key="4">
    <source>
        <dbReference type="Pfam" id="PF00884"/>
    </source>
</evidence>
<comment type="caution">
    <text evidence="5">The sequence shown here is derived from an EMBL/GenBank/DDBJ whole genome shotgun (WGS) entry which is preliminary data.</text>
</comment>
<evidence type="ECO:0000256" key="2">
    <source>
        <dbReference type="ARBA" id="ARBA00022723"/>
    </source>
</evidence>
<dbReference type="RefSeq" id="WP_105472507.1">
    <property type="nucleotide sequence ID" value="NZ_PVEO01000001.1"/>
</dbReference>
<dbReference type="Gene3D" id="3.40.720.10">
    <property type="entry name" value="Alkaline Phosphatase, subunit A"/>
    <property type="match status" value="1"/>
</dbReference>
<evidence type="ECO:0000256" key="3">
    <source>
        <dbReference type="ARBA" id="ARBA00022801"/>
    </source>
</evidence>
<name>A0A362X3M8_9FLAO</name>
<evidence type="ECO:0000313" key="6">
    <source>
        <dbReference type="Proteomes" id="UP000251545"/>
    </source>
</evidence>